<evidence type="ECO:0000259" key="2">
    <source>
        <dbReference type="PROSITE" id="PS50404"/>
    </source>
</evidence>
<dbReference type="SUPFAM" id="SSF47616">
    <property type="entry name" value="GST C-terminal domain-like"/>
    <property type="match status" value="1"/>
</dbReference>
<dbReference type="InterPro" id="IPR036249">
    <property type="entry name" value="Thioredoxin-like_sf"/>
</dbReference>
<dbReference type="Gene3D" id="1.20.1050.10">
    <property type="match status" value="2"/>
</dbReference>
<dbReference type="GeneID" id="30144686"/>
<dbReference type="InterPro" id="IPR010987">
    <property type="entry name" value="Glutathione-S-Trfase_C-like"/>
</dbReference>
<dbReference type="AlphaFoldDB" id="A0A1E3R007"/>
<dbReference type="RefSeq" id="XP_018988005.1">
    <property type="nucleotide sequence ID" value="XM_019126832.1"/>
</dbReference>
<evidence type="ECO:0000313" key="5">
    <source>
        <dbReference type="Proteomes" id="UP000094336"/>
    </source>
</evidence>
<proteinExistence type="inferred from homology"/>
<dbReference type="InterPro" id="IPR004046">
    <property type="entry name" value="GST_C"/>
</dbReference>
<evidence type="ECO:0000256" key="1">
    <source>
        <dbReference type="ARBA" id="ARBA00007409"/>
    </source>
</evidence>
<evidence type="ECO:0000313" key="4">
    <source>
        <dbReference type="EMBL" id="ODQ82677.1"/>
    </source>
</evidence>
<dbReference type="STRING" id="984486.A0A1E3R007"/>
<evidence type="ECO:0008006" key="6">
    <source>
        <dbReference type="Google" id="ProtNLM"/>
    </source>
</evidence>
<dbReference type="PANTHER" id="PTHR44051:SF8">
    <property type="entry name" value="GLUTATHIONE S-TRANSFERASE GSTA"/>
    <property type="match status" value="1"/>
</dbReference>
<feature type="domain" description="GST N-terminal" evidence="2">
    <location>
        <begin position="1"/>
        <end position="77"/>
    </location>
</feature>
<dbReference type="PROSITE" id="PS50404">
    <property type="entry name" value="GST_NTER"/>
    <property type="match status" value="1"/>
</dbReference>
<dbReference type="SUPFAM" id="SSF52833">
    <property type="entry name" value="Thioredoxin-like"/>
    <property type="match status" value="1"/>
</dbReference>
<name>A0A1E3R007_9ASCO</name>
<dbReference type="Gene3D" id="3.40.30.10">
    <property type="entry name" value="Glutaredoxin"/>
    <property type="match status" value="1"/>
</dbReference>
<protein>
    <recommendedName>
        <fullName evidence="6">GST C-terminal domain-containing protein</fullName>
    </recommendedName>
</protein>
<evidence type="ECO:0000259" key="3">
    <source>
        <dbReference type="PROSITE" id="PS50405"/>
    </source>
</evidence>
<sequence>MKVNQGKYKVAILLEFLGLEYNFQNLDVKLNEQKEDWFLKLNSNGCIPTLTDPTADIAISEIAAIMHTLWTSSKEYYLQLETLYSQMTGLAPEKIPYGIARYTEETKRLYSVLEEHLAGNAKSGPLYLVGDYYCISEIAIFPWTSTLYFIGIDIFEYPLVAKWHQTLGALPEVQKELTIPKLSPF</sequence>
<dbReference type="PANTHER" id="PTHR44051">
    <property type="entry name" value="GLUTATHIONE S-TRANSFERASE-RELATED"/>
    <property type="match status" value="1"/>
</dbReference>
<dbReference type="Proteomes" id="UP000094336">
    <property type="component" value="Unassembled WGS sequence"/>
</dbReference>
<dbReference type="InterPro" id="IPR036282">
    <property type="entry name" value="Glutathione-S-Trfase_C_sf"/>
</dbReference>
<feature type="domain" description="GST C-terminal" evidence="3">
    <location>
        <begin position="52"/>
        <end position="185"/>
    </location>
</feature>
<dbReference type="OrthoDB" id="422574at2759"/>
<accession>A0A1E3R007</accession>
<dbReference type="PROSITE" id="PS50405">
    <property type="entry name" value="GST_CTER"/>
    <property type="match status" value="1"/>
</dbReference>
<dbReference type="Pfam" id="PF00043">
    <property type="entry name" value="GST_C"/>
    <property type="match status" value="1"/>
</dbReference>
<dbReference type="EMBL" id="KV454426">
    <property type="protein sequence ID" value="ODQ82677.1"/>
    <property type="molecule type" value="Genomic_DNA"/>
</dbReference>
<keyword evidence="5" id="KW-1185">Reference proteome</keyword>
<dbReference type="InterPro" id="IPR004045">
    <property type="entry name" value="Glutathione_S-Trfase_N"/>
</dbReference>
<dbReference type="Pfam" id="PF13409">
    <property type="entry name" value="GST_N_2"/>
    <property type="match status" value="1"/>
</dbReference>
<organism evidence="4 5">
    <name type="scientific">Babjeviella inositovora NRRL Y-12698</name>
    <dbReference type="NCBI Taxonomy" id="984486"/>
    <lineage>
        <taxon>Eukaryota</taxon>
        <taxon>Fungi</taxon>
        <taxon>Dikarya</taxon>
        <taxon>Ascomycota</taxon>
        <taxon>Saccharomycotina</taxon>
        <taxon>Pichiomycetes</taxon>
        <taxon>Serinales incertae sedis</taxon>
        <taxon>Babjeviella</taxon>
    </lineage>
</organism>
<gene>
    <name evidence="4" type="ORF">BABINDRAFT_11062</name>
</gene>
<comment type="similarity">
    <text evidence="1">Belongs to the GST superfamily.</text>
</comment>
<reference evidence="5" key="1">
    <citation type="submission" date="2016-05" db="EMBL/GenBank/DDBJ databases">
        <title>Comparative genomics of biotechnologically important yeasts.</title>
        <authorList>
            <consortium name="DOE Joint Genome Institute"/>
            <person name="Riley R."/>
            <person name="Haridas S."/>
            <person name="Wolfe K.H."/>
            <person name="Lopes M.R."/>
            <person name="Hittinger C.T."/>
            <person name="Goker M."/>
            <person name="Salamov A."/>
            <person name="Wisecaver J."/>
            <person name="Long T.M."/>
            <person name="Aerts A.L."/>
            <person name="Barry K."/>
            <person name="Choi C."/>
            <person name="Clum A."/>
            <person name="Coughlan A.Y."/>
            <person name="Deshpande S."/>
            <person name="Douglass A.P."/>
            <person name="Hanson S.J."/>
            <person name="Klenk H.-P."/>
            <person name="Labutti K."/>
            <person name="Lapidus A."/>
            <person name="Lindquist E."/>
            <person name="Lipzen A."/>
            <person name="Meier-Kolthoff J.P."/>
            <person name="Ohm R.A."/>
            <person name="Otillar R.P."/>
            <person name="Pangilinan J."/>
            <person name="Peng Y."/>
            <person name="Rokas A."/>
            <person name="Rosa C.A."/>
            <person name="Scheuner C."/>
            <person name="Sibirny A.A."/>
            <person name="Slot J.C."/>
            <person name="Stielow J.B."/>
            <person name="Sun H."/>
            <person name="Kurtzman C.P."/>
            <person name="Blackwell M."/>
            <person name="Grigoriev I.V."/>
            <person name="Jeffries T.W."/>
        </authorList>
    </citation>
    <scope>NUCLEOTIDE SEQUENCE [LARGE SCALE GENOMIC DNA]</scope>
    <source>
        <strain evidence="5">NRRL Y-12698</strain>
    </source>
</reference>